<evidence type="ECO:0000313" key="7">
    <source>
        <dbReference type="Proteomes" id="UP000749311"/>
    </source>
</evidence>
<feature type="transmembrane region" description="Helical" evidence="4">
    <location>
        <begin position="330"/>
        <end position="349"/>
    </location>
</feature>
<gene>
    <name evidence="6" type="ORF">FB473_000839</name>
</gene>
<dbReference type="Pfam" id="PF00535">
    <property type="entry name" value="Glycos_transf_2"/>
    <property type="match status" value="1"/>
</dbReference>
<evidence type="ECO:0000256" key="4">
    <source>
        <dbReference type="SAM" id="Phobius"/>
    </source>
</evidence>
<proteinExistence type="inferred from homology"/>
<keyword evidence="4" id="KW-1133">Transmembrane helix</keyword>
<evidence type="ECO:0000256" key="2">
    <source>
        <dbReference type="ARBA" id="ARBA00022676"/>
    </source>
</evidence>
<evidence type="ECO:0000256" key="3">
    <source>
        <dbReference type="ARBA" id="ARBA00022679"/>
    </source>
</evidence>
<sequence length="451" mass="51351">MIGEAIAAFVEWAQTFFFTPLAIVLSLFPIMGAISWTIGGWFYRFFYVGKFTEKSFRPVPSEEQPFITIMVPAHNEEVMIEETIDYLMNDLRYDNYEVLVCDDGSKDTTPDILARLSVKYDRLRVLRIDKNKGKAHAFNIGVGFARGEFILSNDADTVPEPDALWKYMNYFLAPGGQDTAAVTANMDVQNRSLIVEKSQTVEFSSIVGIIKRSQIGVLGNMYAYSGANTMYRKDALIDVGLFRQDRATEDISICWDQQYAGWKADFAPDIMFYMNVPNTFTMLYNQRRRWAKGGTESWVTNFKRVAKHPLLNLPKVVMLLDQTGSITWSFYYLAFTLWLALRIVFFVLTGDTEQFEHTLDMVFVFSAFITVVGSWQIVAALWLDNHGAKMKYLFFAPAYMAWYWQMNAITVATTFVPAIKGVLGFSAEGTWVSPERTKMGQGKPAGELVSR</sequence>
<dbReference type="EMBL" id="JAAMOZ010000001">
    <property type="protein sequence ID" value="NIH56194.1"/>
    <property type="molecule type" value="Genomic_DNA"/>
</dbReference>
<evidence type="ECO:0000259" key="5">
    <source>
        <dbReference type="Pfam" id="PF00535"/>
    </source>
</evidence>
<evidence type="ECO:0000313" key="6">
    <source>
        <dbReference type="EMBL" id="NIH56194.1"/>
    </source>
</evidence>
<dbReference type="InterPro" id="IPR001173">
    <property type="entry name" value="Glyco_trans_2-like"/>
</dbReference>
<dbReference type="Gene3D" id="3.90.550.10">
    <property type="entry name" value="Spore Coat Polysaccharide Biosynthesis Protein SpsA, Chain A"/>
    <property type="match status" value="1"/>
</dbReference>
<feature type="transmembrane region" description="Helical" evidence="4">
    <location>
        <begin position="361"/>
        <end position="383"/>
    </location>
</feature>
<evidence type="ECO:0000256" key="1">
    <source>
        <dbReference type="ARBA" id="ARBA00006739"/>
    </source>
</evidence>
<protein>
    <submittedName>
        <fullName evidence="6">Poly-beta-1,6 N-acetyl-D-glucosamine synthase</fullName>
    </submittedName>
</protein>
<dbReference type="CDD" id="cd06423">
    <property type="entry name" value="CESA_like"/>
    <property type="match status" value="1"/>
</dbReference>
<dbReference type="SUPFAM" id="SSF53448">
    <property type="entry name" value="Nucleotide-diphospho-sugar transferases"/>
    <property type="match status" value="1"/>
</dbReference>
<keyword evidence="4" id="KW-0472">Membrane</keyword>
<name>A0ABX0SCS1_9ACTN</name>
<dbReference type="InterPro" id="IPR029044">
    <property type="entry name" value="Nucleotide-diphossugar_trans"/>
</dbReference>
<keyword evidence="3" id="KW-0808">Transferase</keyword>
<keyword evidence="7" id="KW-1185">Reference proteome</keyword>
<dbReference type="PANTHER" id="PTHR43630:SF1">
    <property type="entry name" value="POLY-BETA-1,6-N-ACETYL-D-GLUCOSAMINE SYNTHASE"/>
    <property type="match status" value="1"/>
</dbReference>
<keyword evidence="2" id="KW-0328">Glycosyltransferase</keyword>
<keyword evidence="4" id="KW-0812">Transmembrane</keyword>
<dbReference type="PANTHER" id="PTHR43630">
    <property type="entry name" value="POLY-BETA-1,6-N-ACETYL-D-GLUCOSAMINE SYNTHASE"/>
    <property type="match status" value="1"/>
</dbReference>
<feature type="domain" description="Glycosyltransferase 2-like" evidence="5">
    <location>
        <begin position="68"/>
        <end position="239"/>
    </location>
</feature>
<feature type="transmembrane region" description="Helical" evidence="4">
    <location>
        <begin position="21"/>
        <end position="47"/>
    </location>
</feature>
<organism evidence="6 7">
    <name type="scientific">Brooklawnia cerclae</name>
    <dbReference type="NCBI Taxonomy" id="349934"/>
    <lineage>
        <taxon>Bacteria</taxon>
        <taxon>Bacillati</taxon>
        <taxon>Actinomycetota</taxon>
        <taxon>Actinomycetes</taxon>
        <taxon>Propionibacteriales</taxon>
        <taxon>Propionibacteriaceae</taxon>
        <taxon>Brooklawnia</taxon>
    </lineage>
</organism>
<dbReference type="Proteomes" id="UP000749311">
    <property type="component" value="Unassembled WGS sequence"/>
</dbReference>
<comment type="similarity">
    <text evidence="1">Belongs to the glycosyltransferase 2 family.</text>
</comment>
<comment type="caution">
    <text evidence="6">The sequence shown here is derived from an EMBL/GenBank/DDBJ whole genome shotgun (WGS) entry which is preliminary data.</text>
</comment>
<reference evidence="6 7" key="1">
    <citation type="submission" date="2020-02" db="EMBL/GenBank/DDBJ databases">
        <title>Sequencing the genomes of 1000 actinobacteria strains.</title>
        <authorList>
            <person name="Klenk H.-P."/>
        </authorList>
    </citation>
    <scope>NUCLEOTIDE SEQUENCE [LARGE SCALE GENOMIC DNA]</scope>
    <source>
        <strain evidence="6 7">DSM 19609</strain>
    </source>
</reference>
<dbReference type="RefSeq" id="WP_208390426.1">
    <property type="nucleotide sequence ID" value="NZ_BAAAOO010000002.1"/>
</dbReference>
<accession>A0ABX0SCS1</accession>